<feature type="signal peptide" evidence="2">
    <location>
        <begin position="1"/>
        <end position="24"/>
    </location>
</feature>
<dbReference type="Gene3D" id="2.60.40.290">
    <property type="match status" value="1"/>
</dbReference>
<comment type="caution">
    <text evidence="4">The sequence shown here is derived from an EMBL/GenBank/DDBJ whole genome shotgun (WGS) entry which is preliminary data.</text>
</comment>
<name>A0ABV8KSX2_9ACTN</name>
<reference evidence="5" key="1">
    <citation type="journal article" date="2019" name="Int. J. Syst. Evol. Microbiol.">
        <title>The Global Catalogue of Microorganisms (GCM) 10K type strain sequencing project: providing services to taxonomists for standard genome sequencing and annotation.</title>
        <authorList>
            <consortium name="The Broad Institute Genomics Platform"/>
            <consortium name="The Broad Institute Genome Sequencing Center for Infectious Disease"/>
            <person name="Wu L."/>
            <person name="Ma J."/>
        </authorList>
    </citation>
    <scope>NUCLEOTIDE SEQUENCE [LARGE SCALE GENOMIC DNA]</scope>
    <source>
        <strain evidence="5">2902at01</strain>
    </source>
</reference>
<protein>
    <submittedName>
        <fullName evidence="4">Cellulose binding domain-containing protein</fullName>
    </submittedName>
</protein>
<dbReference type="RefSeq" id="WP_377550383.1">
    <property type="nucleotide sequence ID" value="NZ_JBHSBN010000022.1"/>
</dbReference>
<accession>A0ABV8KSX2</accession>
<evidence type="ECO:0000313" key="5">
    <source>
        <dbReference type="Proteomes" id="UP001595868"/>
    </source>
</evidence>
<keyword evidence="5" id="KW-1185">Reference proteome</keyword>
<dbReference type="Pfam" id="PF00553">
    <property type="entry name" value="CBM_2"/>
    <property type="match status" value="1"/>
</dbReference>
<dbReference type="InterPro" id="IPR008965">
    <property type="entry name" value="CBM2/CBM3_carb-bd_dom_sf"/>
</dbReference>
<feature type="compositionally biased region" description="Pro residues" evidence="1">
    <location>
        <begin position="136"/>
        <end position="147"/>
    </location>
</feature>
<dbReference type="Proteomes" id="UP001595868">
    <property type="component" value="Unassembled WGS sequence"/>
</dbReference>
<evidence type="ECO:0000256" key="2">
    <source>
        <dbReference type="SAM" id="SignalP"/>
    </source>
</evidence>
<dbReference type="InterPro" id="IPR001919">
    <property type="entry name" value="CBD2"/>
</dbReference>
<evidence type="ECO:0000259" key="3">
    <source>
        <dbReference type="PROSITE" id="PS51173"/>
    </source>
</evidence>
<dbReference type="SMART" id="SM00637">
    <property type="entry name" value="CBD_II"/>
    <property type="match status" value="1"/>
</dbReference>
<dbReference type="InterPro" id="IPR012291">
    <property type="entry name" value="CBM2_carb-bd_dom_sf"/>
</dbReference>
<dbReference type="SUPFAM" id="SSF49384">
    <property type="entry name" value="Carbohydrate-binding domain"/>
    <property type="match status" value="1"/>
</dbReference>
<keyword evidence="2" id="KW-0732">Signal</keyword>
<sequence length="421" mass="43121">MLAGAVGLATAAAAGLLTTTAAQAAPGCGVDYTVSSSWPGGFTAAVAVTNLGDPLTGWKLTWSFTAGQTVTQLWNGSVAQSGSQVTVTNAAYNGTVATGGTVSFGFNGTWTGSNPKPASFTLNGVLCTGSVGGSPTPTPGDPTPTPTATPTSSPTPNDPTPSPGGPTPPPVSSVGGSGPYPAGYETVSNLDNHTLYRPASFPSRPLPVFLWGNGGCAANGTTALPFLREIASHGFLAISNGRPNGSGTETAAMLTQSMNWVVAENSRPGSWYYGRIDTTKIAVAGWSCGGLEAYEVSNDARVSTTMIFSSGLLDDNNDYQLRRLTKPIAYFVGGPGDIAYPNAMDDWGKLPSGLPAFMGNLPVGHGGTYGQTNGGEFGRVAVLYLKWRLLGDRTAGQTFVGGNCGLCANTQWTVQQKNLTL</sequence>
<evidence type="ECO:0000256" key="1">
    <source>
        <dbReference type="SAM" id="MobiDB-lite"/>
    </source>
</evidence>
<dbReference type="SUPFAM" id="SSF53474">
    <property type="entry name" value="alpha/beta-Hydrolases"/>
    <property type="match status" value="1"/>
</dbReference>
<dbReference type="Gene3D" id="3.40.50.1820">
    <property type="entry name" value="alpha/beta hydrolase"/>
    <property type="match status" value="1"/>
</dbReference>
<evidence type="ECO:0000313" key="4">
    <source>
        <dbReference type="EMBL" id="MFC4109230.1"/>
    </source>
</evidence>
<dbReference type="InterPro" id="IPR029058">
    <property type="entry name" value="AB_hydrolase_fold"/>
</dbReference>
<gene>
    <name evidence="4" type="ORF">ACFOX0_25275</name>
</gene>
<dbReference type="EMBL" id="JBHSBN010000022">
    <property type="protein sequence ID" value="MFC4109230.1"/>
    <property type="molecule type" value="Genomic_DNA"/>
</dbReference>
<proteinExistence type="predicted"/>
<feature type="compositionally biased region" description="Pro residues" evidence="1">
    <location>
        <begin position="156"/>
        <end position="171"/>
    </location>
</feature>
<feature type="chain" id="PRO_5045928610" evidence="2">
    <location>
        <begin position="25"/>
        <end position="421"/>
    </location>
</feature>
<organism evidence="4 5">
    <name type="scientific">Micromonospora zhanjiangensis</name>
    <dbReference type="NCBI Taxonomy" id="1522057"/>
    <lineage>
        <taxon>Bacteria</taxon>
        <taxon>Bacillati</taxon>
        <taxon>Actinomycetota</taxon>
        <taxon>Actinomycetes</taxon>
        <taxon>Micromonosporales</taxon>
        <taxon>Micromonosporaceae</taxon>
        <taxon>Micromonospora</taxon>
    </lineage>
</organism>
<feature type="region of interest" description="Disordered" evidence="1">
    <location>
        <begin position="130"/>
        <end position="185"/>
    </location>
</feature>
<dbReference type="PROSITE" id="PS51173">
    <property type="entry name" value="CBM2"/>
    <property type="match status" value="1"/>
</dbReference>
<feature type="domain" description="CBM2" evidence="3">
    <location>
        <begin position="21"/>
        <end position="130"/>
    </location>
</feature>